<evidence type="ECO:0000313" key="2">
    <source>
        <dbReference type="RefSeq" id="XP_033455848.1"/>
    </source>
</evidence>
<reference evidence="2" key="2">
    <citation type="submission" date="2020-04" db="EMBL/GenBank/DDBJ databases">
        <authorList>
            <consortium name="NCBI Genome Project"/>
        </authorList>
    </citation>
    <scope>NUCLEOTIDE SEQUENCE</scope>
    <source>
        <strain evidence="2">CBS 342.82</strain>
    </source>
</reference>
<dbReference type="AlphaFoldDB" id="A0A6J3LW13"/>
<accession>A0A6J3LW13</accession>
<dbReference type="Proteomes" id="UP000504637">
    <property type="component" value="Unplaced"/>
</dbReference>
<reference evidence="2" key="3">
    <citation type="submission" date="2025-08" db="UniProtKB">
        <authorList>
            <consortium name="RefSeq"/>
        </authorList>
    </citation>
    <scope>IDENTIFICATION</scope>
    <source>
        <strain evidence="2">CBS 342.82</strain>
    </source>
</reference>
<gene>
    <name evidence="2" type="ORF">K489DRAFT_80530</name>
</gene>
<dbReference type="RefSeq" id="XP_033455848.1">
    <property type="nucleotide sequence ID" value="XM_033608940.1"/>
</dbReference>
<name>A0A6J3LW13_9PEZI</name>
<reference evidence="2" key="1">
    <citation type="submission" date="2020-01" db="EMBL/GenBank/DDBJ databases">
        <authorList>
            <consortium name="DOE Joint Genome Institute"/>
            <person name="Haridas S."/>
            <person name="Albert R."/>
            <person name="Binder M."/>
            <person name="Bloem J."/>
            <person name="Labutti K."/>
            <person name="Salamov A."/>
            <person name="Andreopoulos B."/>
            <person name="Baker S.E."/>
            <person name="Barry K."/>
            <person name="Bills G."/>
            <person name="Bluhm B.H."/>
            <person name="Cannon C."/>
            <person name="Castanera R."/>
            <person name="Culley D.E."/>
            <person name="Daum C."/>
            <person name="Ezra D."/>
            <person name="Gonzalez J.B."/>
            <person name="Henrissat B."/>
            <person name="Kuo A."/>
            <person name="Liang C."/>
            <person name="Lipzen A."/>
            <person name="Lutzoni F."/>
            <person name="Magnuson J."/>
            <person name="Mondo S."/>
            <person name="Nolan M."/>
            <person name="Ohm R."/>
            <person name="Pangilinan J."/>
            <person name="Park H.-J."/>
            <person name="Ramirez L."/>
            <person name="Alfaro M."/>
            <person name="Sun H."/>
            <person name="Tritt A."/>
            <person name="Yoshinaga Y."/>
            <person name="Zwiers L.-H."/>
            <person name="Turgeon B.G."/>
            <person name="Goodwin S.B."/>
            <person name="Spatafora J.W."/>
            <person name="Crous P.W."/>
            <person name="Grigoriev I.V."/>
        </authorList>
    </citation>
    <scope>NUCLEOTIDE SEQUENCE</scope>
    <source>
        <strain evidence="2">CBS 342.82</strain>
    </source>
</reference>
<sequence length="160" mass="18498">MAWIEISQCSPSFTSISPSSSRHGYRHGVPACPHRSWEALQLLQRSYSISPVSVSLRVPLVTYYPLPHCKVTIRHKIAYRIWINLWACLQSLHCARHHRIKDLQLRVLKRPRVCEFTLVSRGSCESAQINMFEEFCAFARFKPRIFATAVERTSIGAIDW</sequence>
<organism evidence="2">
    <name type="scientific">Dissoconium aciculare CBS 342.82</name>
    <dbReference type="NCBI Taxonomy" id="1314786"/>
    <lineage>
        <taxon>Eukaryota</taxon>
        <taxon>Fungi</taxon>
        <taxon>Dikarya</taxon>
        <taxon>Ascomycota</taxon>
        <taxon>Pezizomycotina</taxon>
        <taxon>Dothideomycetes</taxon>
        <taxon>Dothideomycetidae</taxon>
        <taxon>Mycosphaerellales</taxon>
        <taxon>Dissoconiaceae</taxon>
        <taxon>Dissoconium</taxon>
    </lineage>
</organism>
<keyword evidence="1" id="KW-1185">Reference proteome</keyword>
<evidence type="ECO:0000313" key="1">
    <source>
        <dbReference type="Proteomes" id="UP000504637"/>
    </source>
</evidence>
<proteinExistence type="predicted"/>
<dbReference type="GeneID" id="54366741"/>
<protein>
    <submittedName>
        <fullName evidence="2">Uncharacterized protein</fullName>
    </submittedName>
</protein>